<dbReference type="EMBL" id="JAHWGI010000280">
    <property type="protein sequence ID" value="KAK3911597.1"/>
    <property type="molecule type" value="Genomic_DNA"/>
</dbReference>
<dbReference type="InterPro" id="IPR050863">
    <property type="entry name" value="CenT-Element_Derived"/>
</dbReference>
<name>A0AAE1GYV3_9NEOP</name>
<dbReference type="PANTHER" id="PTHR19303">
    <property type="entry name" value="TRANSPOSON"/>
    <property type="match status" value="1"/>
</dbReference>
<feature type="region of interest" description="Disordered" evidence="1">
    <location>
        <begin position="242"/>
        <end position="273"/>
    </location>
</feature>
<dbReference type="Gene3D" id="3.30.420.10">
    <property type="entry name" value="Ribonuclease H-like superfamily/Ribonuclease H"/>
    <property type="match status" value="1"/>
</dbReference>
<sequence>MLPPYVVYKATHLYDTWIEGGQGGPEKTCYNRTASGWFDMEVFEDWFFKIAVPYLKSNTGPKAVIGDNQASHLPFSVVKACEDNNIRFILLPPNSTHLTQPLDVSFFRPLKEAWRKELDDFKKKKSRRMKSALERIAANSSKTIQSGFRACGIIPLDPESVLKRLPSEGHEDTTKSLLSDSLLSNLQKNRFQEEPSSSTFKMKKLSVKPGESVQVSAFTEIQNYTSQSQSKKKKKRTVAEEKDRLLEEEEEEDDDVQAVNEAGAESGESNKENNNTIIRDKDFVLVSVEVEGGNVVKYFVGQVVTDVDNDYYEINFLRKREGRGSLYFVFPTVPDVSNVNKLMIQRKLELQHIFLQYVILM</sequence>
<accession>A0AAE1GYV3</accession>
<reference evidence="3" key="2">
    <citation type="journal article" date="2023" name="BMC Genomics">
        <title>Pest status, molecular evolution, and epigenetic factors derived from the genome assembly of Frankliniella fusca, a thysanopteran phytovirus vector.</title>
        <authorList>
            <person name="Catto M.A."/>
            <person name="Labadie P.E."/>
            <person name="Jacobson A.L."/>
            <person name="Kennedy G.G."/>
            <person name="Srinivasan R."/>
            <person name="Hunt B.G."/>
        </authorList>
    </citation>
    <scope>NUCLEOTIDE SEQUENCE</scope>
    <source>
        <strain evidence="3">PL_HMW_Pooled</strain>
    </source>
</reference>
<dbReference type="GO" id="GO:0003677">
    <property type="term" value="F:DNA binding"/>
    <property type="evidence" value="ECO:0007669"/>
    <property type="project" value="TreeGrafter"/>
</dbReference>
<organism evidence="3 4">
    <name type="scientific">Frankliniella fusca</name>
    <dbReference type="NCBI Taxonomy" id="407009"/>
    <lineage>
        <taxon>Eukaryota</taxon>
        <taxon>Metazoa</taxon>
        <taxon>Ecdysozoa</taxon>
        <taxon>Arthropoda</taxon>
        <taxon>Hexapoda</taxon>
        <taxon>Insecta</taxon>
        <taxon>Pterygota</taxon>
        <taxon>Neoptera</taxon>
        <taxon>Paraneoptera</taxon>
        <taxon>Thysanoptera</taxon>
        <taxon>Terebrantia</taxon>
        <taxon>Thripoidea</taxon>
        <taxon>Thripidae</taxon>
        <taxon>Frankliniella</taxon>
    </lineage>
</organism>
<reference evidence="3" key="1">
    <citation type="submission" date="2021-07" db="EMBL/GenBank/DDBJ databases">
        <authorList>
            <person name="Catto M.A."/>
            <person name="Jacobson A."/>
            <person name="Kennedy G."/>
            <person name="Labadie P."/>
            <person name="Hunt B.G."/>
            <person name="Srinivasan R."/>
        </authorList>
    </citation>
    <scope>NUCLEOTIDE SEQUENCE</scope>
    <source>
        <strain evidence="3">PL_HMW_Pooled</strain>
        <tissue evidence="3">Head</tissue>
    </source>
</reference>
<evidence type="ECO:0000259" key="2">
    <source>
        <dbReference type="Pfam" id="PF03184"/>
    </source>
</evidence>
<evidence type="ECO:0000313" key="4">
    <source>
        <dbReference type="Proteomes" id="UP001219518"/>
    </source>
</evidence>
<proteinExistence type="predicted"/>
<comment type="caution">
    <text evidence="3">The sequence shown here is derived from an EMBL/GenBank/DDBJ whole genome shotgun (WGS) entry which is preliminary data.</text>
</comment>
<dbReference type="GO" id="GO:0005634">
    <property type="term" value="C:nucleus"/>
    <property type="evidence" value="ECO:0007669"/>
    <property type="project" value="TreeGrafter"/>
</dbReference>
<dbReference type="InterPro" id="IPR004875">
    <property type="entry name" value="DDE_SF_endonuclease_dom"/>
</dbReference>
<evidence type="ECO:0000313" key="3">
    <source>
        <dbReference type="EMBL" id="KAK3911597.1"/>
    </source>
</evidence>
<dbReference type="PANTHER" id="PTHR19303:SF74">
    <property type="entry name" value="POGO TRANSPOSABLE ELEMENT WITH KRAB DOMAIN"/>
    <property type="match status" value="1"/>
</dbReference>
<dbReference type="Pfam" id="PF03184">
    <property type="entry name" value="DDE_1"/>
    <property type="match status" value="1"/>
</dbReference>
<feature type="domain" description="DDE-1" evidence="2">
    <location>
        <begin position="2"/>
        <end position="121"/>
    </location>
</feature>
<dbReference type="Proteomes" id="UP001219518">
    <property type="component" value="Unassembled WGS sequence"/>
</dbReference>
<gene>
    <name evidence="3" type="ORF">KUF71_021258</name>
</gene>
<keyword evidence="4" id="KW-1185">Reference proteome</keyword>
<protein>
    <submittedName>
        <fullName evidence="3">Jerky protein homolog-like</fullName>
    </submittedName>
</protein>
<evidence type="ECO:0000256" key="1">
    <source>
        <dbReference type="SAM" id="MobiDB-lite"/>
    </source>
</evidence>
<feature type="compositionally biased region" description="Acidic residues" evidence="1">
    <location>
        <begin position="246"/>
        <end position="256"/>
    </location>
</feature>
<dbReference type="InterPro" id="IPR036397">
    <property type="entry name" value="RNaseH_sf"/>
</dbReference>
<dbReference type="AlphaFoldDB" id="A0AAE1GYV3"/>